<dbReference type="PANTHER" id="PTHR43689:SF8">
    <property type="entry name" value="ALPHA_BETA-HYDROLASES SUPERFAMILY PROTEIN"/>
    <property type="match status" value="1"/>
</dbReference>
<dbReference type="Proteomes" id="UP000282674">
    <property type="component" value="Unassembled WGS sequence"/>
</dbReference>
<comment type="caution">
    <text evidence="3">The sequence shown here is derived from an EMBL/GenBank/DDBJ whole genome shotgun (WGS) entry which is preliminary data.</text>
</comment>
<keyword evidence="3" id="KW-0378">Hydrolase</keyword>
<sequence>MRRSTLALAAAAAVAAPALLNARRGETVPMDARTRQDAPGTFVRLRHGTTHVMVDGPETGEPILFVPGATLSLWVWDGLVERLARAGYRTIRFDRYGIGFSDRPDVEQNQALFEDQMLDLLDALGVDRPVTLVALAFGGPVAAEFAVHHPGRVAGVCLVSPDGFATPLNLGLRLSLLPGIGLPFFRLTGNRALRSRLPGYSRDPRVVSRVRARLLPELRYEGFKRSLHSAIRNVPIHGAEYLYRFLDAGDIPLQVVWGRQDPVTPMPPEPVVRSVFSGADVRLLDGVGHLPHFERPDETAGIVLEFVRGLR</sequence>
<evidence type="ECO:0000259" key="2">
    <source>
        <dbReference type="Pfam" id="PF00561"/>
    </source>
</evidence>
<organism evidence="3 4">
    <name type="scientific">Actinomadura harenae</name>
    <dbReference type="NCBI Taxonomy" id="2483351"/>
    <lineage>
        <taxon>Bacteria</taxon>
        <taxon>Bacillati</taxon>
        <taxon>Actinomycetota</taxon>
        <taxon>Actinomycetes</taxon>
        <taxon>Streptosporangiales</taxon>
        <taxon>Thermomonosporaceae</taxon>
        <taxon>Actinomadura</taxon>
    </lineage>
</organism>
<dbReference type="Pfam" id="PF00561">
    <property type="entry name" value="Abhydrolase_1"/>
    <property type="match status" value="1"/>
</dbReference>
<dbReference type="InterPro" id="IPR029058">
    <property type="entry name" value="AB_hydrolase_fold"/>
</dbReference>
<feature type="chain" id="PRO_5038728894" evidence="1">
    <location>
        <begin position="23"/>
        <end position="311"/>
    </location>
</feature>
<name>A0A3M2LPU9_9ACTN</name>
<evidence type="ECO:0000313" key="3">
    <source>
        <dbReference type="EMBL" id="RMI39491.1"/>
    </source>
</evidence>
<dbReference type="RefSeq" id="WP_122197725.1">
    <property type="nucleotide sequence ID" value="NZ_JBHSKC010000011.1"/>
</dbReference>
<reference evidence="3 4" key="1">
    <citation type="submission" date="2018-10" db="EMBL/GenBank/DDBJ databases">
        <title>Isolation from soil.</title>
        <authorList>
            <person name="Hu J."/>
        </authorList>
    </citation>
    <scope>NUCLEOTIDE SEQUENCE [LARGE SCALE GENOMIC DNA]</scope>
    <source>
        <strain evidence="3 4">NEAU-Ht49</strain>
    </source>
</reference>
<evidence type="ECO:0000256" key="1">
    <source>
        <dbReference type="SAM" id="SignalP"/>
    </source>
</evidence>
<feature type="signal peptide" evidence="1">
    <location>
        <begin position="1"/>
        <end position="22"/>
    </location>
</feature>
<feature type="domain" description="AB hydrolase-1" evidence="2">
    <location>
        <begin position="62"/>
        <end position="296"/>
    </location>
</feature>
<dbReference type="OrthoDB" id="9808398at2"/>
<keyword evidence="1" id="KW-0732">Signal</keyword>
<dbReference type="PRINTS" id="PR00111">
    <property type="entry name" value="ABHYDROLASE"/>
</dbReference>
<gene>
    <name evidence="3" type="ORF">EBO15_29460</name>
</gene>
<dbReference type="PANTHER" id="PTHR43689">
    <property type="entry name" value="HYDROLASE"/>
    <property type="match status" value="1"/>
</dbReference>
<dbReference type="PRINTS" id="PR00412">
    <property type="entry name" value="EPOXHYDRLASE"/>
</dbReference>
<proteinExistence type="predicted"/>
<dbReference type="InterPro" id="IPR000073">
    <property type="entry name" value="AB_hydrolase_1"/>
</dbReference>
<keyword evidence="4" id="KW-1185">Reference proteome</keyword>
<dbReference type="GO" id="GO:0016787">
    <property type="term" value="F:hydrolase activity"/>
    <property type="evidence" value="ECO:0007669"/>
    <property type="project" value="UniProtKB-KW"/>
</dbReference>
<dbReference type="SUPFAM" id="SSF53474">
    <property type="entry name" value="alpha/beta-Hydrolases"/>
    <property type="match status" value="1"/>
</dbReference>
<protein>
    <submittedName>
        <fullName evidence="3">Alpha/beta hydrolase</fullName>
    </submittedName>
</protein>
<dbReference type="AlphaFoldDB" id="A0A3M2LPU9"/>
<evidence type="ECO:0000313" key="4">
    <source>
        <dbReference type="Proteomes" id="UP000282674"/>
    </source>
</evidence>
<dbReference type="Gene3D" id="3.40.50.1820">
    <property type="entry name" value="alpha/beta hydrolase"/>
    <property type="match status" value="1"/>
</dbReference>
<dbReference type="InterPro" id="IPR000639">
    <property type="entry name" value="Epox_hydrolase-like"/>
</dbReference>
<accession>A0A3M2LPU9</accession>
<dbReference type="EMBL" id="RFFG01000066">
    <property type="protein sequence ID" value="RMI39491.1"/>
    <property type="molecule type" value="Genomic_DNA"/>
</dbReference>